<reference evidence="11" key="3">
    <citation type="submission" date="2025-09" db="UniProtKB">
        <authorList>
            <consortium name="Ensembl"/>
        </authorList>
    </citation>
    <scope>IDENTIFICATION</scope>
    <source>
        <strain evidence="11">broiler</strain>
    </source>
</reference>
<dbReference type="FunFam" id="2.120.10.10:FF:000002">
    <property type="entry name" value="Neuraminidase 3"/>
    <property type="match status" value="1"/>
</dbReference>
<dbReference type="GO" id="GO:1902494">
    <property type="term" value="C:catalytic complex"/>
    <property type="evidence" value="ECO:0007669"/>
    <property type="project" value="Ensembl"/>
</dbReference>
<comment type="catalytic activity">
    <reaction evidence="1">
        <text>Hydrolysis of alpha-(2-&gt;3)-, alpha-(2-&gt;6)-, alpha-(2-&gt;8)- glycosidic linkages of terminal sialic acid residues in oligosaccharides, glycoproteins, glycolipids, colominic acid and synthetic substrates.</text>
        <dbReference type="EC" id="3.2.1.18"/>
    </reaction>
</comment>
<dbReference type="GO" id="GO:0009313">
    <property type="term" value="P:oligosaccharide catabolic process"/>
    <property type="evidence" value="ECO:0000318"/>
    <property type="project" value="GO_Central"/>
</dbReference>
<dbReference type="OrthoDB" id="2739686at2759"/>
<accession>A0A8V0ZQN0</accession>
<dbReference type="GO" id="GO:0016020">
    <property type="term" value="C:membrane"/>
    <property type="evidence" value="ECO:0000318"/>
    <property type="project" value="GO_Central"/>
</dbReference>
<feature type="domain" description="Sialidase" evidence="10">
    <location>
        <begin position="153"/>
        <end position="445"/>
    </location>
</feature>
<dbReference type="SUPFAM" id="SSF50939">
    <property type="entry name" value="Sialidases"/>
    <property type="match status" value="1"/>
</dbReference>
<evidence type="ECO:0000256" key="1">
    <source>
        <dbReference type="ARBA" id="ARBA00000427"/>
    </source>
</evidence>
<evidence type="ECO:0000256" key="6">
    <source>
        <dbReference type="ARBA" id="ARBA00022963"/>
    </source>
</evidence>
<keyword evidence="6" id="KW-0442">Lipid degradation</keyword>
<dbReference type="GeneTree" id="ENSGT00950000182944"/>
<protein>
    <recommendedName>
        <fullName evidence="3">exo-alpha-sialidase</fullName>
        <ecNumber evidence="3">3.2.1.18</ecNumber>
    </recommendedName>
</protein>
<evidence type="ECO:0000256" key="5">
    <source>
        <dbReference type="ARBA" id="ARBA00022801"/>
    </source>
</evidence>
<dbReference type="Pfam" id="PF13088">
    <property type="entry name" value="BNR_2"/>
    <property type="match status" value="1"/>
</dbReference>
<keyword evidence="12" id="KW-1185">Reference proteome</keyword>
<dbReference type="Gene3D" id="2.120.10.10">
    <property type="match status" value="1"/>
</dbReference>
<keyword evidence="7" id="KW-0443">Lipid metabolism</keyword>
<dbReference type="EC" id="3.2.1.18" evidence="3"/>
<dbReference type="InterPro" id="IPR026856">
    <property type="entry name" value="Sialidase_fam"/>
</dbReference>
<dbReference type="GO" id="GO:0006689">
    <property type="term" value="P:ganglioside catabolic process"/>
    <property type="evidence" value="ECO:0000318"/>
    <property type="project" value="GO_Central"/>
</dbReference>
<keyword evidence="9" id="KW-0326">Glycosidase</keyword>
<keyword evidence="5" id="KW-0378">Hydrolase</keyword>
<dbReference type="GO" id="GO:0004308">
    <property type="term" value="F:exo-alpha-sialidase activity"/>
    <property type="evidence" value="ECO:0000318"/>
    <property type="project" value="GO_Central"/>
</dbReference>
<comment type="similarity">
    <text evidence="2">Belongs to the glycosyl hydrolase 33 family.</text>
</comment>
<dbReference type="PANTHER" id="PTHR10628">
    <property type="entry name" value="SIALIDASE"/>
    <property type="match status" value="1"/>
</dbReference>
<evidence type="ECO:0000256" key="9">
    <source>
        <dbReference type="ARBA" id="ARBA00023295"/>
    </source>
</evidence>
<evidence type="ECO:0000256" key="3">
    <source>
        <dbReference type="ARBA" id="ARBA00012733"/>
    </source>
</evidence>
<keyword evidence="8" id="KW-0119">Carbohydrate metabolism</keyword>
<evidence type="ECO:0000256" key="7">
    <source>
        <dbReference type="ARBA" id="ARBA00023098"/>
    </source>
</evidence>
<evidence type="ECO:0000313" key="11">
    <source>
        <dbReference type="Ensembl" id="ENSGALP00010033800.1"/>
    </source>
</evidence>
<dbReference type="InterPro" id="IPR011040">
    <property type="entry name" value="Sialidase"/>
</dbReference>
<proteinExistence type="inferred from homology"/>
<keyword evidence="4" id="KW-0677">Repeat</keyword>
<dbReference type="Ensembl" id="ENSGALT00010055835.1">
    <property type="protein sequence ID" value="ENSGALP00010033800.1"/>
    <property type="gene ID" value="ENSGALG00010022942.1"/>
</dbReference>
<dbReference type="GO" id="GO:0005829">
    <property type="term" value="C:cytosol"/>
    <property type="evidence" value="ECO:0007669"/>
    <property type="project" value="Ensembl"/>
</dbReference>
<evidence type="ECO:0000259" key="10">
    <source>
        <dbReference type="Pfam" id="PF13088"/>
    </source>
</evidence>
<reference evidence="11" key="1">
    <citation type="submission" date="2020-11" db="EMBL/GenBank/DDBJ databases">
        <title>Gallus gallus (Chicken) genome, bGalGal1, GRCg7b, maternal haplotype autosomes + Z &amp; W.</title>
        <authorList>
            <person name="Warren W."/>
            <person name="Formenti G."/>
            <person name="Fedrigo O."/>
            <person name="Haase B."/>
            <person name="Mountcastle J."/>
            <person name="Balacco J."/>
            <person name="Tracey A."/>
            <person name="Schneider V."/>
            <person name="Okimoto R."/>
            <person name="Cheng H."/>
            <person name="Hawken R."/>
            <person name="Howe K."/>
            <person name="Jarvis E.D."/>
        </authorList>
    </citation>
    <scope>NUCLEOTIDE SEQUENCE [LARGE SCALE GENOMIC DNA]</scope>
    <source>
        <strain evidence="11">Broiler</strain>
    </source>
</reference>
<dbReference type="AlphaFoldDB" id="A0A8V0ZQN0"/>
<evidence type="ECO:0000256" key="8">
    <source>
        <dbReference type="ARBA" id="ARBA00023277"/>
    </source>
</evidence>
<evidence type="ECO:0000313" key="12">
    <source>
        <dbReference type="Proteomes" id="UP000000539"/>
    </source>
</evidence>
<dbReference type="GO" id="GO:0005764">
    <property type="term" value="C:lysosome"/>
    <property type="evidence" value="ECO:0000318"/>
    <property type="project" value="GO_Central"/>
</dbReference>
<reference evidence="11" key="2">
    <citation type="submission" date="2025-08" db="UniProtKB">
        <authorList>
            <consortium name="Ensembl"/>
        </authorList>
    </citation>
    <scope>IDENTIFICATION</scope>
    <source>
        <strain evidence="11">broiler</strain>
    </source>
</reference>
<gene>
    <name evidence="11" type="primary">NEU2</name>
</gene>
<evidence type="ECO:0000256" key="4">
    <source>
        <dbReference type="ARBA" id="ARBA00022737"/>
    </source>
</evidence>
<dbReference type="CDD" id="cd15482">
    <property type="entry name" value="Sialidase_non-viral"/>
    <property type="match status" value="1"/>
</dbReference>
<organism evidence="11 12">
    <name type="scientific">Gallus gallus</name>
    <name type="common">Chicken</name>
    <dbReference type="NCBI Taxonomy" id="9031"/>
    <lineage>
        <taxon>Eukaryota</taxon>
        <taxon>Metazoa</taxon>
        <taxon>Chordata</taxon>
        <taxon>Craniata</taxon>
        <taxon>Vertebrata</taxon>
        <taxon>Euteleostomi</taxon>
        <taxon>Archelosauria</taxon>
        <taxon>Archosauria</taxon>
        <taxon>Dinosauria</taxon>
        <taxon>Saurischia</taxon>
        <taxon>Theropoda</taxon>
        <taxon>Coelurosauria</taxon>
        <taxon>Aves</taxon>
        <taxon>Neognathae</taxon>
        <taxon>Galloanserae</taxon>
        <taxon>Galliformes</taxon>
        <taxon>Phasianidae</taxon>
        <taxon>Phasianinae</taxon>
        <taxon>Gallus</taxon>
    </lineage>
</organism>
<dbReference type="GO" id="GO:0005737">
    <property type="term" value="C:cytoplasm"/>
    <property type="evidence" value="ECO:0000318"/>
    <property type="project" value="GO_Central"/>
</dbReference>
<name>A0A8V0ZQN0_CHICK</name>
<dbReference type="GO" id="GO:0006516">
    <property type="term" value="P:glycoprotein catabolic process"/>
    <property type="evidence" value="ECO:0007669"/>
    <property type="project" value="Ensembl"/>
</dbReference>
<sequence>MQDFVFVVLQQFLELKSQKLKVRRCNPAFLIHEKFPIPFRQWEFHTKKGHEMNAPRAGSGQHNKTTVWLKSRGKMTQAWRRGRVWFWAKRLLCREELPTAGCFRKCTMASFPVLKQEILFRNGTWSYRIPALLYLPRFSIILAFAEEREDVVDEHAKLIVMRRGTYNPATHHVQWSGMETILSAQLEGHRSMNPCPVYDEVSGNLILFFIAVPGKISEHHQLRTKINLVRLCYVTSVDQGRTWSPVQDITESTISTEYRNWATFAVGPGHGLQLSNGARSLVIPAYAFRILDPKQHPVSYAFCFISYDHGMTWEMGNFVGKESAGECQVAEVHRCGMNVLYCNARSNRGARIQAVSYNGGVDFDEGQRIEKLVEPPSGCHGSIVAFPPSPDVWCQDSWLLYAHPADPHGRRDLGIYLNRSPLNPARWTRPSILFKGLCAYSDLQYMGIGPDGSPLFSCLFEYGIHHQCEEIIFVMFTLKQAFPSEF</sequence>
<dbReference type="InterPro" id="IPR036278">
    <property type="entry name" value="Sialidase_sf"/>
</dbReference>
<dbReference type="Proteomes" id="UP000000539">
    <property type="component" value="Chromosome 9"/>
</dbReference>
<dbReference type="FunCoup" id="A0A8V0ZQN0">
    <property type="interactions" value="109"/>
</dbReference>
<evidence type="ECO:0000256" key="2">
    <source>
        <dbReference type="ARBA" id="ARBA00009348"/>
    </source>
</evidence>
<dbReference type="PANTHER" id="PTHR10628:SF6">
    <property type="entry name" value="SIALIDASE-2"/>
    <property type="match status" value="1"/>
</dbReference>